<dbReference type="PANTHER" id="PTHR33116">
    <property type="entry name" value="REVERSE TRANSCRIPTASE ZINC-BINDING DOMAIN-CONTAINING PROTEIN-RELATED-RELATED"/>
    <property type="match status" value="1"/>
</dbReference>
<keyword evidence="2" id="KW-1185">Reference proteome</keyword>
<evidence type="ECO:0000313" key="1">
    <source>
        <dbReference type="EMBL" id="PWA51257.1"/>
    </source>
</evidence>
<comment type="caution">
    <text evidence="1">The sequence shown here is derived from an EMBL/GenBank/DDBJ whole genome shotgun (WGS) entry which is preliminary data.</text>
</comment>
<accession>A0A2U1LQI6</accession>
<reference evidence="1 2" key="1">
    <citation type="journal article" date="2018" name="Mol. Plant">
        <title>The genome of Artemisia annua provides insight into the evolution of Asteraceae family and artemisinin biosynthesis.</title>
        <authorList>
            <person name="Shen Q."/>
            <person name="Zhang L."/>
            <person name="Liao Z."/>
            <person name="Wang S."/>
            <person name="Yan T."/>
            <person name="Shi P."/>
            <person name="Liu M."/>
            <person name="Fu X."/>
            <person name="Pan Q."/>
            <person name="Wang Y."/>
            <person name="Lv Z."/>
            <person name="Lu X."/>
            <person name="Zhang F."/>
            <person name="Jiang W."/>
            <person name="Ma Y."/>
            <person name="Chen M."/>
            <person name="Hao X."/>
            <person name="Li L."/>
            <person name="Tang Y."/>
            <person name="Lv G."/>
            <person name="Zhou Y."/>
            <person name="Sun X."/>
            <person name="Brodelius P.E."/>
            <person name="Rose J.K.C."/>
            <person name="Tang K."/>
        </authorList>
    </citation>
    <scope>NUCLEOTIDE SEQUENCE [LARGE SCALE GENOMIC DNA]</scope>
    <source>
        <strain evidence="2">cv. Huhao1</strain>
        <tissue evidence="1">Leaf</tissue>
    </source>
</reference>
<keyword evidence="1" id="KW-0548">Nucleotidyltransferase</keyword>
<sequence length="118" mass="13546">MASYLRCASDSIPFIYLGLTVGKRMRYFDGWDVVTNRLHERLSSWKAISLTIGGRLNLIKYVLGSLPIYHISLFKAPFLESIPTDAKNEEFGVGSLHAKKLSLLSKWKWRFHTEKEAI</sequence>
<proteinExistence type="predicted"/>
<dbReference type="GO" id="GO:0003964">
    <property type="term" value="F:RNA-directed DNA polymerase activity"/>
    <property type="evidence" value="ECO:0007669"/>
    <property type="project" value="UniProtKB-KW"/>
</dbReference>
<dbReference type="EMBL" id="PKPP01008223">
    <property type="protein sequence ID" value="PWA51257.1"/>
    <property type="molecule type" value="Genomic_DNA"/>
</dbReference>
<keyword evidence="1" id="KW-0808">Transferase</keyword>
<protein>
    <submittedName>
        <fullName evidence="1">RNA-directed DNA polymerase, eukaryota, Reverse transcriptase zinc-binding domain protein</fullName>
    </submittedName>
</protein>
<gene>
    <name evidence="1" type="ORF">CTI12_AA425730</name>
</gene>
<dbReference type="Proteomes" id="UP000245207">
    <property type="component" value="Unassembled WGS sequence"/>
</dbReference>
<name>A0A2U1LQI6_ARTAN</name>
<dbReference type="AlphaFoldDB" id="A0A2U1LQI6"/>
<organism evidence="1 2">
    <name type="scientific">Artemisia annua</name>
    <name type="common">Sweet wormwood</name>
    <dbReference type="NCBI Taxonomy" id="35608"/>
    <lineage>
        <taxon>Eukaryota</taxon>
        <taxon>Viridiplantae</taxon>
        <taxon>Streptophyta</taxon>
        <taxon>Embryophyta</taxon>
        <taxon>Tracheophyta</taxon>
        <taxon>Spermatophyta</taxon>
        <taxon>Magnoliopsida</taxon>
        <taxon>eudicotyledons</taxon>
        <taxon>Gunneridae</taxon>
        <taxon>Pentapetalae</taxon>
        <taxon>asterids</taxon>
        <taxon>campanulids</taxon>
        <taxon>Asterales</taxon>
        <taxon>Asteraceae</taxon>
        <taxon>Asteroideae</taxon>
        <taxon>Anthemideae</taxon>
        <taxon>Artemisiinae</taxon>
        <taxon>Artemisia</taxon>
    </lineage>
</organism>
<keyword evidence="1" id="KW-0695">RNA-directed DNA polymerase</keyword>
<dbReference type="PANTHER" id="PTHR33116:SF79">
    <property type="entry name" value="REVERSE TRANSCRIPTASE DOMAIN, ZINC FINGER, CCHC-TYPE-RELATED"/>
    <property type="match status" value="1"/>
</dbReference>
<evidence type="ECO:0000313" key="2">
    <source>
        <dbReference type="Proteomes" id="UP000245207"/>
    </source>
</evidence>
<dbReference type="OrthoDB" id="1932527at2759"/>